<accession>A0ABU1J6B3</accession>
<dbReference type="EMBL" id="JAVDQF010000001">
    <property type="protein sequence ID" value="MDR6267964.1"/>
    <property type="molecule type" value="Genomic_DNA"/>
</dbReference>
<keyword evidence="1" id="KW-0456">Lyase</keyword>
<organism evidence="1 2">
    <name type="scientific">Arthrobacter russicus</name>
    <dbReference type="NCBI Taxonomy" id="172040"/>
    <lineage>
        <taxon>Bacteria</taxon>
        <taxon>Bacillati</taxon>
        <taxon>Actinomycetota</taxon>
        <taxon>Actinomycetes</taxon>
        <taxon>Micrococcales</taxon>
        <taxon>Micrococcaceae</taxon>
        <taxon>Arthrobacter</taxon>
    </lineage>
</organism>
<dbReference type="InterPro" id="IPR029068">
    <property type="entry name" value="Glyas_Bleomycin-R_OHBP_Dase"/>
</dbReference>
<dbReference type="CDD" id="cd07247">
    <property type="entry name" value="SgaA_N_like"/>
    <property type="match status" value="1"/>
</dbReference>
<dbReference type="GO" id="GO:0016829">
    <property type="term" value="F:lyase activity"/>
    <property type="evidence" value="ECO:0007669"/>
    <property type="project" value="UniProtKB-KW"/>
</dbReference>
<evidence type="ECO:0000313" key="2">
    <source>
        <dbReference type="Proteomes" id="UP001185069"/>
    </source>
</evidence>
<dbReference type="Proteomes" id="UP001185069">
    <property type="component" value="Unassembled WGS sequence"/>
</dbReference>
<evidence type="ECO:0000313" key="1">
    <source>
        <dbReference type="EMBL" id="MDR6267964.1"/>
    </source>
</evidence>
<dbReference type="Gene3D" id="3.10.180.10">
    <property type="entry name" value="2,3-Dihydroxybiphenyl 1,2-Dioxygenase, domain 1"/>
    <property type="match status" value="1"/>
</dbReference>
<comment type="caution">
    <text evidence="1">The sequence shown here is derived from an EMBL/GenBank/DDBJ whole genome shotgun (WGS) entry which is preliminary data.</text>
</comment>
<name>A0ABU1J6B3_9MICC</name>
<keyword evidence="2" id="KW-1185">Reference proteome</keyword>
<dbReference type="SUPFAM" id="SSF54593">
    <property type="entry name" value="Glyoxalase/Bleomycin resistance protein/Dihydroxybiphenyl dioxygenase"/>
    <property type="match status" value="1"/>
</dbReference>
<gene>
    <name evidence="1" type="ORF">JOE69_000202</name>
</gene>
<proteinExistence type="predicted"/>
<protein>
    <submittedName>
        <fullName evidence="1">Enzyme related to lactoylglutathione lyase</fullName>
    </submittedName>
</protein>
<reference evidence="1 2" key="1">
    <citation type="submission" date="2023-07" db="EMBL/GenBank/DDBJ databases">
        <title>Sequencing the genomes of 1000 actinobacteria strains.</title>
        <authorList>
            <person name="Klenk H.-P."/>
        </authorList>
    </citation>
    <scope>NUCLEOTIDE SEQUENCE [LARGE SCALE GENOMIC DNA]</scope>
    <source>
        <strain evidence="1 2">DSM 14555</strain>
    </source>
</reference>
<dbReference type="RefSeq" id="WP_309795307.1">
    <property type="nucleotide sequence ID" value="NZ_BAAAHY010000006.1"/>
</dbReference>
<sequence>MAGIVWWEVETDNPELFQHFHGSLFGWRFEAAFADTELGADYWVIKDAARDIGGLQRAPSPRLPTAGNRVYLLAEDLEATLARAAALGGVIERSRTALGGADRWFGTFLDPTGISFGLWTPNARA</sequence>